<organism evidence="2 3">
    <name type="scientific">Lupinus angustifolius</name>
    <name type="common">Narrow-leaved blue lupine</name>
    <dbReference type="NCBI Taxonomy" id="3871"/>
    <lineage>
        <taxon>Eukaryota</taxon>
        <taxon>Viridiplantae</taxon>
        <taxon>Streptophyta</taxon>
        <taxon>Embryophyta</taxon>
        <taxon>Tracheophyta</taxon>
        <taxon>Spermatophyta</taxon>
        <taxon>Magnoliopsida</taxon>
        <taxon>eudicotyledons</taxon>
        <taxon>Gunneridae</taxon>
        <taxon>Pentapetalae</taxon>
        <taxon>rosids</taxon>
        <taxon>fabids</taxon>
        <taxon>Fabales</taxon>
        <taxon>Fabaceae</taxon>
        <taxon>Papilionoideae</taxon>
        <taxon>50 kb inversion clade</taxon>
        <taxon>genistoids sensu lato</taxon>
        <taxon>core genistoids</taxon>
        <taxon>Genisteae</taxon>
        <taxon>Lupinus</taxon>
    </lineage>
</organism>
<dbReference type="Proteomes" id="UP000188354">
    <property type="component" value="Chromosome LG06"/>
</dbReference>
<dbReference type="InterPro" id="IPR012337">
    <property type="entry name" value="RNaseH-like_sf"/>
</dbReference>
<sequence>MASDILSIPVSTVSADSVFDTETRKMDSYRTSLDPMTLEALICTKDWFQHESLPNDFANGSCHSRDRFSSSSF</sequence>
<dbReference type="Pfam" id="PF05699">
    <property type="entry name" value="Dimer_Tnp_hAT"/>
    <property type="match status" value="1"/>
</dbReference>
<accession>A0A1J7H822</accession>
<dbReference type="AlphaFoldDB" id="A0A1J7H822"/>
<gene>
    <name evidence="2" type="ORF">TanjilG_16290</name>
</gene>
<dbReference type="PANTHER" id="PTHR23272">
    <property type="entry name" value="BED FINGER-RELATED"/>
    <property type="match status" value="1"/>
</dbReference>
<feature type="domain" description="HAT C-terminal dimerisation" evidence="1">
    <location>
        <begin position="1"/>
        <end position="48"/>
    </location>
</feature>
<dbReference type="GO" id="GO:0046983">
    <property type="term" value="F:protein dimerization activity"/>
    <property type="evidence" value="ECO:0007669"/>
    <property type="project" value="InterPro"/>
</dbReference>
<dbReference type="EMBL" id="CM007366">
    <property type="protein sequence ID" value="OIW09063.1"/>
    <property type="molecule type" value="Genomic_DNA"/>
</dbReference>
<name>A0A1J7H822_LUPAN</name>
<evidence type="ECO:0000313" key="3">
    <source>
        <dbReference type="Proteomes" id="UP000188354"/>
    </source>
</evidence>
<keyword evidence="3" id="KW-1185">Reference proteome</keyword>
<protein>
    <recommendedName>
        <fullName evidence="1">HAT C-terminal dimerisation domain-containing protein</fullName>
    </recommendedName>
</protein>
<dbReference type="STRING" id="3871.A0A1J7H822"/>
<dbReference type="Gramene" id="OIW09063">
    <property type="protein sequence ID" value="OIW09063"/>
    <property type="gene ID" value="TanjilG_16290"/>
</dbReference>
<dbReference type="InterPro" id="IPR008906">
    <property type="entry name" value="HATC_C_dom"/>
</dbReference>
<dbReference type="PANTHER" id="PTHR23272:SF15">
    <property type="entry name" value="ZINC FINGER BED DOMAIN-CONTAINING PROTEIN DAYSLEEPER-LIKE"/>
    <property type="match status" value="1"/>
</dbReference>
<evidence type="ECO:0000259" key="1">
    <source>
        <dbReference type="Pfam" id="PF05699"/>
    </source>
</evidence>
<reference evidence="2 3" key="1">
    <citation type="journal article" date="2017" name="Plant Biotechnol. J.">
        <title>A comprehensive draft genome sequence for lupin (Lupinus angustifolius), an emerging health food: insights into plant-microbe interactions and legume evolution.</title>
        <authorList>
            <person name="Hane J.K."/>
            <person name="Ming Y."/>
            <person name="Kamphuis L.G."/>
            <person name="Nelson M.N."/>
            <person name="Garg G."/>
            <person name="Atkins C.A."/>
            <person name="Bayer P.E."/>
            <person name="Bravo A."/>
            <person name="Bringans S."/>
            <person name="Cannon S."/>
            <person name="Edwards D."/>
            <person name="Foley R."/>
            <person name="Gao L.L."/>
            <person name="Harrison M.J."/>
            <person name="Huang W."/>
            <person name="Hurgobin B."/>
            <person name="Li S."/>
            <person name="Liu C.W."/>
            <person name="McGrath A."/>
            <person name="Morahan G."/>
            <person name="Murray J."/>
            <person name="Weller J."/>
            <person name="Jian J."/>
            <person name="Singh K.B."/>
        </authorList>
    </citation>
    <scope>NUCLEOTIDE SEQUENCE [LARGE SCALE GENOMIC DNA]</scope>
    <source>
        <strain evidence="3">cv. Tanjil</strain>
        <tissue evidence="2">Whole plant</tissue>
    </source>
</reference>
<dbReference type="SUPFAM" id="SSF53098">
    <property type="entry name" value="Ribonuclease H-like"/>
    <property type="match status" value="1"/>
</dbReference>
<evidence type="ECO:0000313" key="2">
    <source>
        <dbReference type="EMBL" id="OIW09063.1"/>
    </source>
</evidence>
<proteinExistence type="predicted"/>